<gene>
    <name evidence="1" type="ORF">g.1390</name>
</gene>
<accession>A0A1E1W2T2</accession>
<proteinExistence type="predicted"/>
<dbReference type="AlphaFoldDB" id="A0A1E1W2T2"/>
<name>A0A1E1W2T2_PECGO</name>
<dbReference type="OrthoDB" id="7268531at2759"/>
<sequence length="432" mass="50255">MDDDDSSSDVQAVEVIEDGSNVEDKPILALFNRLIGNDNKQNTVLTNTQMISILNKEFNIDTSKLHDLEVDIYLSVTKKFLKDWPQWDEFDNMMHSLIKENNKENLKAILHTKYCDLISYLNRMLEEAKPMAREAVKYAQEQKPVVDSEATDVIMEVYCSRAQLNGLFYQHPNPEQNYTVFNMNVSRPSTICLEVPSYKSILNWFNITFALGSNSFYITRSFKHELRHTLVNKNLKVKTKEIEMVNCKFQEKCTHSAKKCNKKTLLGVINELRSKETDDESVTSILLDVIEEDIKDLPAQIKVPGGYQKYLYPYAYVRYLYTEVPEATNDLTWNRYDLHLEELMRPLCRFFIGKLNLDDQNTKCNPKQNSNQVLIECRACSSSFSKATMLEDLRQHILTVHMSEPDFKCTKCHMVLSVLSLTQNRWMHTCQE</sequence>
<reference evidence="1" key="1">
    <citation type="submission" date="2015-09" db="EMBL/GenBank/DDBJ databases">
        <title>De novo assembly of Pectinophora gossypiella (Pink Bollworm) gut transcriptome.</title>
        <authorList>
            <person name="Tassone E.E."/>
        </authorList>
    </citation>
    <scope>NUCLEOTIDE SEQUENCE</scope>
</reference>
<organism evidence="1">
    <name type="scientific">Pectinophora gossypiella</name>
    <name type="common">Cotton pink bollworm</name>
    <name type="synonym">Depressaria gossypiella</name>
    <dbReference type="NCBI Taxonomy" id="13191"/>
    <lineage>
        <taxon>Eukaryota</taxon>
        <taxon>Metazoa</taxon>
        <taxon>Ecdysozoa</taxon>
        <taxon>Arthropoda</taxon>
        <taxon>Hexapoda</taxon>
        <taxon>Insecta</taxon>
        <taxon>Pterygota</taxon>
        <taxon>Neoptera</taxon>
        <taxon>Endopterygota</taxon>
        <taxon>Lepidoptera</taxon>
        <taxon>Glossata</taxon>
        <taxon>Ditrysia</taxon>
        <taxon>Gelechioidea</taxon>
        <taxon>Gelechiidae</taxon>
        <taxon>Apatetrinae</taxon>
        <taxon>Pectinophora</taxon>
    </lineage>
</organism>
<dbReference type="EMBL" id="GDQN01009769">
    <property type="protein sequence ID" value="JAT81285.1"/>
    <property type="molecule type" value="Transcribed_RNA"/>
</dbReference>
<evidence type="ECO:0000313" key="1">
    <source>
        <dbReference type="EMBL" id="JAT81285.1"/>
    </source>
</evidence>
<protein>
    <submittedName>
        <fullName evidence="1">Uncharacterized protein</fullName>
    </submittedName>
</protein>